<evidence type="ECO:0000313" key="1">
    <source>
        <dbReference type="EMBL" id="TFK64797.1"/>
    </source>
</evidence>
<protein>
    <submittedName>
        <fullName evidence="1">Uncharacterized protein</fullName>
    </submittedName>
</protein>
<evidence type="ECO:0000313" key="2">
    <source>
        <dbReference type="Proteomes" id="UP000308600"/>
    </source>
</evidence>
<organism evidence="1 2">
    <name type="scientific">Pluteus cervinus</name>
    <dbReference type="NCBI Taxonomy" id="181527"/>
    <lineage>
        <taxon>Eukaryota</taxon>
        <taxon>Fungi</taxon>
        <taxon>Dikarya</taxon>
        <taxon>Basidiomycota</taxon>
        <taxon>Agaricomycotina</taxon>
        <taxon>Agaricomycetes</taxon>
        <taxon>Agaricomycetidae</taxon>
        <taxon>Agaricales</taxon>
        <taxon>Pluteineae</taxon>
        <taxon>Pluteaceae</taxon>
        <taxon>Pluteus</taxon>
    </lineage>
</organism>
<sequence>MSLALPPTSNNLDHEQRARLIRSTRKLGALLGTTPCLVEETAPAPRRSTSSTISRPAIPPTFIAQSNPAKEWVYVALPGQSHASPSSSRSSSLDCERPTHTEPSRPGSPSRKPSSSSRAKSRPAPQPLLLRLQTNPISSNSSQRPPSPLSPTFSVTTVNSVPGPAPTYRSASDLRRKRMAKLTRTLGENIPPELVFGTDSTSTSNLCSSSTDDVPPTTIRRKRSLLTKHVSSKSHGGPIKSILTTNSSTTSLPSTISPITTATTTTTTSLSTSHSSHSRPHSHSHRGRSHSVHHPKSPIESLAPPIPPVPRRPSQPGLQIHVTTLSSAPTSEDGHEHISNSSFLDLPEWGKRKEREWSGEWNVRDMDDVVKGLRGLKGR</sequence>
<proteinExistence type="predicted"/>
<gene>
    <name evidence="1" type="ORF">BDN72DRAFT_251901</name>
</gene>
<accession>A0ACD3AGS3</accession>
<dbReference type="EMBL" id="ML208461">
    <property type="protein sequence ID" value="TFK64797.1"/>
    <property type="molecule type" value="Genomic_DNA"/>
</dbReference>
<keyword evidence="2" id="KW-1185">Reference proteome</keyword>
<name>A0ACD3AGS3_9AGAR</name>
<dbReference type="Proteomes" id="UP000308600">
    <property type="component" value="Unassembled WGS sequence"/>
</dbReference>
<reference evidence="1 2" key="1">
    <citation type="journal article" date="2019" name="Nat. Ecol. Evol.">
        <title>Megaphylogeny resolves global patterns of mushroom evolution.</title>
        <authorList>
            <person name="Varga T."/>
            <person name="Krizsan K."/>
            <person name="Foldi C."/>
            <person name="Dima B."/>
            <person name="Sanchez-Garcia M."/>
            <person name="Sanchez-Ramirez S."/>
            <person name="Szollosi G.J."/>
            <person name="Szarkandi J.G."/>
            <person name="Papp V."/>
            <person name="Albert L."/>
            <person name="Andreopoulos W."/>
            <person name="Angelini C."/>
            <person name="Antonin V."/>
            <person name="Barry K.W."/>
            <person name="Bougher N.L."/>
            <person name="Buchanan P."/>
            <person name="Buyck B."/>
            <person name="Bense V."/>
            <person name="Catcheside P."/>
            <person name="Chovatia M."/>
            <person name="Cooper J."/>
            <person name="Damon W."/>
            <person name="Desjardin D."/>
            <person name="Finy P."/>
            <person name="Geml J."/>
            <person name="Haridas S."/>
            <person name="Hughes K."/>
            <person name="Justo A."/>
            <person name="Karasinski D."/>
            <person name="Kautmanova I."/>
            <person name="Kiss B."/>
            <person name="Kocsube S."/>
            <person name="Kotiranta H."/>
            <person name="LaButti K.M."/>
            <person name="Lechner B.E."/>
            <person name="Liimatainen K."/>
            <person name="Lipzen A."/>
            <person name="Lukacs Z."/>
            <person name="Mihaltcheva S."/>
            <person name="Morgado L.N."/>
            <person name="Niskanen T."/>
            <person name="Noordeloos M.E."/>
            <person name="Ohm R.A."/>
            <person name="Ortiz-Santana B."/>
            <person name="Ovrebo C."/>
            <person name="Racz N."/>
            <person name="Riley R."/>
            <person name="Savchenko A."/>
            <person name="Shiryaev A."/>
            <person name="Soop K."/>
            <person name="Spirin V."/>
            <person name="Szebenyi C."/>
            <person name="Tomsovsky M."/>
            <person name="Tulloss R.E."/>
            <person name="Uehling J."/>
            <person name="Grigoriev I.V."/>
            <person name="Vagvolgyi C."/>
            <person name="Papp T."/>
            <person name="Martin F.M."/>
            <person name="Miettinen O."/>
            <person name="Hibbett D.S."/>
            <person name="Nagy L.G."/>
        </authorList>
    </citation>
    <scope>NUCLEOTIDE SEQUENCE [LARGE SCALE GENOMIC DNA]</scope>
    <source>
        <strain evidence="1 2">NL-1719</strain>
    </source>
</reference>